<evidence type="ECO:0000256" key="3">
    <source>
        <dbReference type="PROSITE-ProRule" id="PRU00339"/>
    </source>
</evidence>
<dbReference type="Pfam" id="PF07719">
    <property type="entry name" value="TPR_2"/>
    <property type="match status" value="1"/>
</dbReference>
<dbReference type="InterPro" id="IPR011990">
    <property type="entry name" value="TPR-like_helical_dom_sf"/>
</dbReference>
<feature type="region of interest" description="Disordered" evidence="4">
    <location>
        <begin position="256"/>
        <end position="305"/>
    </location>
</feature>
<dbReference type="PROSITE" id="PS50005">
    <property type="entry name" value="TPR"/>
    <property type="match status" value="2"/>
</dbReference>
<evidence type="ECO:0000313" key="6">
    <source>
        <dbReference type="Proteomes" id="UP000256970"/>
    </source>
</evidence>
<feature type="region of interest" description="Disordered" evidence="4">
    <location>
        <begin position="1"/>
        <end position="102"/>
    </location>
</feature>
<proteinExistence type="predicted"/>
<feature type="compositionally biased region" description="Low complexity" evidence="4">
    <location>
        <begin position="261"/>
        <end position="282"/>
    </location>
</feature>
<dbReference type="Gene3D" id="1.25.40.10">
    <property type="entry name" value="Tetratricopeptide repeat domain"/>
    <property type="match status" value="1"/>
</dbReference>
<feature type="compositionally biased region" description="Basic and acidic residues" evidence="4">
    <location>
        <begin position="9"/>
        <end position="27"/>
    </location>
</feature>
<evidence type="ECO:0000256" key="4">
    <source>
        <dbReference type="SAM" id="MobiDB-lite"/>
    </source>
</evidence>
<dbReference type="STRING" id="3088.A0A383WJM5"/>
<sequence length="305" mass="33960">MGKRKQTHEHKDQYGEYKPQDRQEHVGFNKGSGGGGTAGKSRGAGGDFSFQRQLPKFLQPYAHMLGQNKQQDEDAPAVLQEQQRRLDREDDEEQDKADEEEAIRRALEENPELAEQLGEAAMAKVEASREKELGNAAFGAKDYETALKHFSRCIELDPKNAVYFSNRSAAAANLGRFEEALQDAKAVLRFKPGWVKGHARAAAAYMGLQLYSEAKEAYEKAVKLEPDDQALQRSLDKAAALELQHAREHKHIFRKIKPGSQQQKQQQQQQGAGEAAAAAAAGEKGGKQKKKAKLSFQLEDDEDQE</sequence>
<dbReference type="SMART" id="SM00028">
    <property type="entry name" value="TPR"/>
    <property type="match status" value="3"/>
</dbReference>
<dbReference type="SUPFAM" id="SSF48452">
    <property type="entry name" value="TPR-like"/>
    <property type="match status" value="1"/>
</dbReference>
<dbReference type="InterPro" id="IPR013105">
    <property type="entry name" value="TPR_2"/>
</dbReference>
<dbReference type="PANTHER" id="PTHR22904:SF533">
    <property type="entry name" value="HSP70-HSP90 ORGANIZING PROTEIN 3"/>
    <property type="match status" value="1"/>
</dbReference>
<feature type="compositionally biased region" description="Acidic residues" evidence="4">
    <location>
        <begin position="89"/>
        <end position="101"/>
    </location>
</feature>
<feature type="repeat" description="TPR" evidence="3">
    <location>
        <begin position="195"/>
        <end position="228"/>
    </location>
</feature>
<dbReference type="AlphaFoldDB" id="A0A383WJM5"/>
<keyword evidence="1" id="KW-0677">Repeat</keyword>
<name>A0A383WJM5_TETOB</name>
<dbReference type="GO" id="GO:0051879">
    <property type="term" value="F:Hsp90 protein binding"/>
    <property type="evidence" value="ECO:0007669"/>
    <property type="project" value="TreeGrafter"/>
</dbReference>
<organism evidence="5 6">
    <name type="scientific">Tetradesmus obliquus</name>
    <name type="common">Green alga</name>
    <name type="synonym">Acutodesmus obliquus</name>
    <dbReference type="NCBI Taxonomy" id="3088"/>
    <lineage>
        <taxon>Eukaryota</taxon>
        <taxon>Viridiplantae</taxon>
        <taxon>Chlorophyta</taxon>
        <taxon>core chlorophytes</taxon>
        <taxon>Chlorophyceae</taxon>
        <taxon>CS clade</taxon>
        <taxon>Sphaeropleales</taxon>
        <taxon>Scenedesmaceae</taxon>
        <taxon>Tetradesmus</taxon>
    </lineage>
</organism>
<protein>
    <submittedName>
        <fullName evidence="5">Uncharacterized protein</fullName>
    </submittedName>
</protein>
<evidence type="ECO:0000256" key="2">
    <source>
        <dbReference type="ARBA" id="ARBA00022803"/>
    </source>
</evidence>
<dbReference type="Pfam" id="PF00515">
    <property type="entry name" value="TPR_1"/>
    <property type="match status" value="1"/>
</dbReference>
<evidence type="ECO:0000256" key="1">
    <source>
        <dbReference type="ARBA" id="ARBA00022737"/>
    </source>
</evidence>
<dbReference type="PANTHER" id="PTHR22904">
    <property type="entry name" value="TPR REPEAT CONTAINING PROTEIN"/>
    <property type="match status" value="1"/>
</dbReference>
<evidence type="ECO:0000313" key="5">
    <source>
        <dbReference type="EMBL" id="SZX77324.1"/>
    </source>
</evidence>
<keyword evidence="2 3" id="KW-0802">TPR repeat</keyword>
<keyword evidence="6" id="KW-1185">Reference proteome</keyword>
<dbReference type="EMBL" id="FNXT01001281">
    <property type="protein sequence ID" value="SZX77324.1"/>
    <property type="molecule type" value="Genomic_DNA"/>
</dbReference>
<feature type="compositionally biased region" description="Gly residues" evidence="4">
    <location>
        <begin position="30"/>
        <end position="46"/>
    </location>
</feature>
<reference evidence="5 6" key="1">
    <citation type="submission" date="2016-10" db="EMBL/GenBank/DDBJ databases">
        <authorList>
            <person name="Cai Z."/>
        </authorList>
    </citation>
    <scope>NUCLEOTIDE SEQUENCE [LARGE SCALE GENOMIC DNA]</scope>
</reference>
<dbReference type="InterPro" id="IPR019734">
    <property type="entry name" value="TPR_rpt"/>
</dbReference>
<feature type="repeat" description="TPR" evidence="3">
    <location>
        <begin position="127"/>
        <end position="160"/>
    </location>
</feature>
<accession>A0A383WJM5</accession>
<gene>
    <name evidence="5" type="ORF">BQ4739_LOCUS17681</name>
</gene>
<dbReference type="Proteomes" id="UP000256970">
    <property type="component" value="Unassembled WGS sequence"/>
</dbReference>